<dbReference type="PANTHER" id="PTHR21502:SF3">
    <property type="entry name" value="CILIUM ASSEMBLY PROTEIN DZIP1L"/>
    <property type="match status" value="1"/>
</dbReference>
<evidence type="ECO:0000256" key="13">
    <source>
        <dbReference type="SAM" id="MobiDB-lite"/>
    </source>
</evidence>
<evidence type="ECO:0000256" key="2">
    <source>
        <dbReference type="ARBA" id="ARBA00004120"/>
    </source>
</evidence>
<comment type="subcellular location">
    <subcellularLocation>
        <location evidence="2">Cytoplasm</location>
        <location evidence="2">Cytoskeleton</location>
        <location evidence="2">Cilium basal body</location>
    </subcellularLocation>
    <subcellularLocation>
        <location evidence="1">Cytoplasm</location>
        <location evidence="1">Cytoskeleton</location>
        <location evidence="1">Microtubule organizing center</location>
        <location evidence="1">Centrosome</location>
        <location evidence="1">Centriole</location>
    </subcellularLocation>
</comment>
<evidence type="ECO:0000256" key="5">
    <source>
        <dbReference type="ARBA" id="ARBA00022723"/>
    </source>
</evidence>
<proteinExistence type="inferred from homology"/>
<organism evidence="15 16">
    <name type="scientific">Lingula anatina</name>
    <name type="common">Brachiopod</name>
    <name type="synonym">Lingula unguis</name>
    <dbReference type="NCBI Taxonomy" id="7574"/>
    <lineage>
        <taxon>Eukaryota</taxon>
        <taxon>Metazoa</taxon>
        <taxon>Spiralia</taxon>
        <taxon>Lophotrochozoa</taxon>
        <taxon>Brachiopoda</taxon>
        <taxon>Linguliformea</taxon>
        <taxon>Lingulata</taxon>
        <taxon>Lingulida</taxon>
        <taxon>Linguloidea</taxon>
        <taxon>Lingulidae</taxon>
        <taxon>Lingula</taxon>
    </lineage>
</organism>
<evidence type="ECO:0000256" key="12">
    <source>
        <dbReference type="SAM" id="Coils"/>
    </source>
</evidence>
<dbReference type="InterPro" id="IPR058883">
    <property type="entry name" value="DZIP1_dom"/>
</dbReference>
<evidence type="ECO:0000313" key="15">
    <source>
        <dbReference type="Proteomes" id="UP000085678"/>
    </source>
</evidence>
<feature type="compositionally biased region" description="Polar residues" evidence="13">
    <location>
        <begin position="719"/>
        <end position="737"/>
    </location>
</feature>
<dbReference type="PANTHER" id="PTHR21502">
    <property type="entry name" value="ZINC FINGER PROTEIN DZIP1"/>
    <property type="match status" value="1"/>
</dbReference>
<dbReference type="GO" id="GO:0060271">
    <property type="term" value="P:cilium assembly"/>
    <property type="evidence" value="ECO:0007669"/>
    <property type="project" value="TreeGrafter"/>
</dbReference>
<reference evidence="16" key="1">
    <citation type="submission" date="2025-08" db="UniProtKB">
        <authorList>
            <consortium name="RefSeq"/>
        </authorList>
    </citation>
    <scope>IDENTIFICATION</scope>
    <source>
        <tissue evidence="16">Gonads</tissue>
    </source>
</reference>
<feature type="coiled-coil region" evidence="12">
    <location>
        <begin position="121"/>
        <end position="159"/>
    </location>
</feature>
<dbReference type="GO" id="GO:0005814">
    <property type="term" value="C:centriole"/>
    <property type="evidence" value="ECO:0007669"/>
    <property type="project" value="UniProtKB-SubCell"/>
</dbReference>
<protein>
    <submittedName>
        <fullName evidence="16">Zinc finger protein DZIP1L-like</fullName>
    </submittedName>
</protein>
<dbReference type="GO" id="GO:0008270">
    <property type="term" value="F:zinc ion binding"/>
    <property type="evidence" value="ECO:0007669"/>
    <property type="project" value="UniProtKB-KW"/>
</dbReference>
<dbReference type="PROSITE" id="PS50157">
    <property type="entry name" value="ZINC_FINGER_C2H2_2"/>
    <property type="match status" value="1"/>
</dbReference>
<feature type="compositionally biased region" description="Basic and acidic residues" evidence="13">
    <location>
        <begin position="438"/>
        <end position="468"/>
    </location>
</feature>
<feature type="compositionally biased region" description="Pro residues" evidence="13">
    <location>
        <begin position="704"/>
        <end position="715"/>
    </location>
</feature>
<evidence type="ECO:0000256" key="9">
    <source>
        <dbReference type="ARBA" id="ARBA00023212"/>
    </source>
</evidence>
<dbReference type="FunCoup" id="A0A1S3HPE4">
    <property type="interactions" value="38"/>
</dbReference>
<evidence type="ECO:0000256" key="1">
    <source>
        <dbReference type="ARBA" id="ARBA00004114"/>
    </source>
</evidence>
<evidence type="ECO:0000256" key="11">
    <source>
        <dbReference type="PROSITE-ProRule" id="PRU00042"/>
    </source>
</evidence>
<keyword evidence="7" id="KW-0862">Zinc</keyword>
<feature type="compositionally biased region" description="Acidic residues" evidence="13">
    <location>
        <begin position="516"/>
        <end position="530"/>
    </location>
</feature>
<feature type="compositionally biased region" description="Basic and acidic residues" evidence="13">
    <location>
        <begin position="348"/>
        <end position="429"/>
    </location>
</feature>
<dbReference type="Proteomes" id="UP000085678">
    <property type="component" value="Unplaced"/>
</dbReference>
<feature type="compositionally biased region" description="Low complexity" evidence="13">
    <location>
        <begin position="210"/>
        <end position="236"/>
    </location>
</feature>
<accession>A0A1S3HPE4</accession>
<evidence type="ECO:0000256" key="7">
    <source>
        <dbReference type="ARBA" id="ARBA00022833"/>
    </source>
</evidence>
<dbReference type="InterPro" id="IPR013087">
    <property type="entry name" value="Znf_C2H2_type"/>
</dbReference>
<feature type="compositionally biased region" description="Polar residues" evidence="13">
    <location>
        <begin position="542"/>
        <end position="557"/>
    </location>
</feature>
<dbReference type="AlphaFoldDB" id="A0A1S3HPE4"/>
<dbReference type="InParanoid" id="A0A1S3HPE4"/>
<name>A0A1S3HPE4_LINAN</name>
<dbReference type="OrthoDB" id="515971at2759"/>
<feature type="region of interest" description="Disordered" evidence="13">
    <location>
        <begin position="209"/>
        <end position="236"/>
    </location>
</feature>
<dbReference type="Pfam" id="PF13815">
    <property type="entry name" value="Dzip-like_N"/>
    <property type="match status" value="1"/>
</dbReference>
<feature type="compositionally biased region" description="Polar residues" evidence="13">
    <location>
        <begin position="682"/>
        <end position="701"/>
    </location>
</feature>
<feature type="region of interest" description="Disordered" evidence="13">
    <location>
        <begin position="322"/>
        <end position="557"/>
    </location>
</feature>
<keyword evidence="9" id="KW-0206">Cytoskeleton</keyword>
<feature type="region of interest" description="Disordered" evidence="13">
    <location>
        <begin position="1"/>
        <end position="30"/>
    </location>
</feature>
<dbReference type="RefSeq" id="XP_013387905.1">
    <property type="nucleotide sequence ID" value="XM_013532451.1"/>
</dbReference>
<keyword evidence="5" id="KW-0479">Metal-binding</keyword>
<evidence type="ECO:0000256" key="6">
    <source>
        <dbReference type="ARBA" id="ARBA00022771"/>
    </source>
</evidence>
<dbReference type="GeneID" id="106156988"/>
<feature type="compositionally biased region" description="Acidic residues" evidence="13">
    <location>
        <begin position="779"/>
        <end position="796"/>
    </location>
</feature>
<keyword evidence="10" id="KW-0966">Cell projection</keyword>
<dbReference type="InterPro" id="IPR032714">
    <property type="entry name" value="DZIP1_N"/>
</dbReference>
<sequence length="906" mass="102617">MASLTAQDQRIPYSPHMNGPYSNGPVQGGGYVNSGNGRNLTFRKRFERVDWRRVAALDVDRISRELDFTALQENIMNITFCNIESEVDIRLIDANFIKLFKLAQLTIEYLLHSQDYLSDCVATLEEKLRKAVEEHDETKKEVEKQKKELVEVKKESHKRKKLLAAQQQMLQSGAGSYNKCPYCVKAFINPTFLQSHLYRKHTEQVSQFGLSQPAQSQPQQYLSQQTQSSQLAQQQNLTNGVLERELSEIRERLRLTESQLQEERNALKGFSMKEKEEWEHRERQHQQELQSLREELETDYKNRMDNMQAEFMAELKATHKELEKSRLDASQRSKPSNLGTMYDEEEIENLRKELRENEAKREEELEQFKNRDRQREEKAATERAEYERQYKEKIKQVRKEGVKEKKVEKLRGQLRDVETDLSRERESKGQDMNSYQKEITELRNQSREMKQAQKEKDRLLKQREKEIQRQQQEIEQLASRPPTVAPRKPPAAERAGSPSKSSNKRAPVPQIMETPATEEEEEDETETEESSDLKVSDLGASSKDTLGSTSGDLTMTGTSLKRLKRELVKNPAILGPMKEELRHLLDEELEKRGISPNAQGISNAQYNSKMGMLKNERQQKAKKYPTFYDIRQQYINKVDDMAKERLRGGRKGARSGGDDASPVKRPAEPVYATPIPKKSRGGAQSTPQKQQKPRHQTNVSGKQPPKPAPRTPSPTKPSLNASNTLSSTGSQQAASSKWDSDEISEDEESEDEDEDIKPSQRPIGGQGQVKGQQVPPPEVIDEDDDWDSDEISDLDEISPSHVRGTPAKTGSSPAKTGQAPQPKGSIVANLARSIESQLSGRKAKKPAGAVDLNVSGGGVTGGGGGGGNELEVPTARDVSSPVTPDIPQVCWVRLTLPEYRLIQMQV</sequence>
<evidence type="ECO:0000256" key="3">
    <source>
        <dbReference type="ARBA" id="ARBA00009131"/>
    </source>
</evidence>
<dbReference type="Pfam" id="PF25977">
    <property type="entry name" value="DZIP1"/>
    <property type="match status" value="1"/>
</dbReference>
<feature type="compositionally biased region" description="Acidic residues" evidence="13">
    <location>
        <begin position="741"/>
        <end position="755"/>
    </location>
</feature>
<keyword evidence="4" id="KW-0963">Cytoplasm</keyword>
<dbReference type="KEGG" id="lak:106156988"/>
<evidence type="ECO:0000256" key="8">
    <source>
        <dbReference type="ARBA" id="ARBA00023054"/>
    </source>
</evidence>
<feature type="compositionally biased region" description="Gly residues" evidence="13">
    <location>
        <begin position="855"/>
        <end position="868"/>
    </location>
</feature>
<gene>
    <name evidence="16" type="primary">LOC106156988</name>
</gene>
<comment type="similarity">
    <text evidence="3">Belongs to the DZIP C2H2-type zinc-finger protein family.</text>
</comment>
<keyword evidence="6 11" id="KW-0863">Zinc-finger</keyword>
<feature type="compositionally biased region" description="Polar residues" evidence="13">
    <location>
        <begin position="808"/>
        <end position="819"/>
    </location>
</feature>
<dbReference type="GO" id="GO:0005737">
    <property type="term" value="C:cytoplasm"/>
    <property type="evidence" value="ECO:0007669"/>
    <property type="project" value="TreeGrafter"/>
</dbReference>
<evidence type="ECO:0000313" key="16">
    <source>
        <dbReference type="RefSeq" id="XP_013387905.1"/>
    </source>
</evidence>
<dbReference type="GO" id="GO:0036064">
    <property type="term" value="C:ciliary basal body"/>
    <property type="evidence" value="ECO:0007669"/>
    <property type="project" value="TreeGrafter"/>
</dbReference>
<keyword evidence="15" id="KW-1185">Reference proteome</keyword>
<evidence type="ECO:0000259" key="14">
    <source>
        <dbReference type="PROSITE" id="PS50157"/>
    </source>
</evidence>
<keyword evidence="8 12" id="KW-0175">Coiled coil</keyword>
<evidence type="ECO:0000256" key="4">
    <source>
        <dbReference type="ARBA" id="ARBA00022490"/>
    </source>
</evidence>
<evidence type="ECO:0000256" key="10">
    <source>
        <dbReference type="ARBA" id="ARBA00023273"/>
    </source>
</evidence>
<feature type="region of interest" description="Disordered" evidence="13">
    <location>
        <begin position="641"/>
        <end position="884"/>
    </location>
</feature>
<feature type="domain" description="C2H2-type" evidence="14">
    <location>
        <begin position="178"/>
        <end position="206"/>
    </location>
</feature>
<dbReference type="PROSITE" id="PS00028">
    <property type="entry name" value="ZINC_FINGER_C2H2_1"/>
    <property type="match status" value="1"/>
</dbReference>
<dbReference type="InterPro" id="IPR051241">
    <property type="entry name" value="DZIP_RILPL"/>
</dbReference>
<feature type="compositionally biased region" description="Basic and acidic residues" evidence="13">
    <location>
        <begin position="322"/>
        <end position="331"/>
    </location>
</feature>